<proteinExistence type="predicted"/>
<feature type="transmembrane region" description="Helical" evidence="2">
    <location>
        <begin position="89"/>
        <end position="109"/>
    </location>
</feature>
<accession>A0A7S1XEY3</accession>
<evidence type="ECO:0000256" key="1">
    <source>
        <dbReference type="SAM" id="MobiDB-lite"/>
    </source>
</evidence>
<feature type="signal peptide" evidence="3">
    <location>
        <begin position="1"/>
        <end position="24"/>
    </location>
</feature>
<evidence type="ECO:0000256" key="3">
    <source>
        <dbReference type="SAM" id="SignalP"/>
    </source>
</evidence>
<evidence type="ECO:0000313" key="4">
    <source>
        <dbReference type="EMBL" id="CAD9233183.1"/>
    </source>
</evidence>
<dbReference type="AlphaFoldDB" id="A0A7S1XEY3"/>
<sequence length="174" mass="18243">MTPRGLSFCKWLVFAGALVLSVCALVALGRAGCFAGQIDSSCGHHALSVPLIASSLVLFSVSALYSLTQTIRHSWGIVFGSSVGARPHLCASITHITLMVVIGVMMIAIESESGESIHGLLKTHGASVVFFVGGCAVVVLYWVAIVLSIIGRNPQSSRPLDESTNEATMKEGQS</sequence>
<organism evidence="4">
    <name type="scientific">Compsopogon caeruleus</name>
    <dbReference type="NCBI Taxonomy" id="31354"/>
    <lineage>
        <taxon>Eukaryota</taxon>
        <taxon>Rhodophyta</taxon>
        <taxon>Compsopogonophyceae</taxon>
        <taxon>Compsopogonales</taxon>
        <taxon>Compsopogonaceae</taxon>
        <taxon>Compsopogon</taxon>
    </lineage>
</organism>
<feature type="transmembrane region" description="Helical" evidence="2">
    <location>
        <begin position="45"/>
        <end position="68"/>
    </location>
</feature>
<reference evidence="4" key="1">
    <citation type="submission" date="2021-01" db="EMBL/GenBank/DDBJ databases">
        <authorList>
            <person name="Corre E."/>
            <person name="Pelletier E."/>
            <person name="Niang G."/>
            <person name="Scheremetjew M."/>
            <person name="Finn R."/>
            <person name="Kale V."/>
            <person name="Holt S."/>
            <person name="Cochrane G."/>
            <person name="Meng A."/>
            <person name="Brown T."/>
            <person name="Cohen L."/>
        </authorList>
    </citation>
    <scope>NUCLEOTIDE SEQUENCE</scope>
    <source>
        <strain evidence="4">SAG 36.94</strain>
    </source>
</reference>
<dbReference type="EMBL" id="HBGH01009479">
    <property type="protein sequence ID" value="CAD9233183.1"/>
    <property type="molecule type" value="Transcribed_RNA"/>
</dbReference>
<keyword evidence="3" id="KW-0732">Signal</keyword>
<keyword evidence="2" id="KW-1133">Transmembrane helix</keyword>
<feature type="chain" id="PRO_5030638592" description="Transmembrane protein 107" evidence="3">
    <location>
        <begin position="25"/>
        <end position="174"/>
    </location>
</feature>
<feature type="transmembrane region" description="Helical" evidence="2">
    <location>
        <begin position="129"/>
        <end position="150"/>
    </location>
</feature>
<evidence type="ECO:0000256" key="2">
    <source>
        <dbReference type="SAM" id="Phobius"/>
    </source>
</evidence>
<protein>
    <recommendedName>
        <fullName evidence="5">Transmembrane protein 107</fullName>
    </recommendedName>
</protein>
<keyword evidence="2" id="KW-0472">Membrane</keyword>
<gene>
    <name evidence="4" type="ORF">CCAE0312_LOCUS5268</name>
</gene>
<evidence type="ECO:0008006" key="5">
    <source>
        <dbReference type="Google" id="ProtNLM"/>
    </source>
</evidence>
<feature type="compositionally biased region" description="Polar residues" evidence="1">
    <location>
        <begin position="165"/>
        <end position="174"/>
    </location>
</feature>
<name>A0A7S1XEY3_9RHOD</name>
<keyword evidence="2" id="KW-0812">Transmembrane</keyword>
<feature type="region of interest" description="Disordered" evidence="1">
    <location>
        <begin position="155"/>
        <end position="174"/>
    </location>
</feature>